<dbReference type="Proteomes" id="UP000016498">
    <property type="component" value="Unassembled WGS sequence"/>
</dbReference>
<gene>
    <name evidence="1" type="ORF">HMPREF1549_00603</name>
</gene>
<reference evidence="1 2" key="1">
    <citation type="submission" date="2013-06" db="EMBL/GenBank/DDBJ databases">
        <authorList>
            <person name="Weinstock G."/>
            <person name="Sodergren E."/>
            <person name="Lobos E.A."/>
            <person name="Fulton L."/>
            <person name="Fulton R."/>
            <person name="Courtney L."/>
            <person name="Fronick C."/>
            <person name="O'Laughlin M."/>
            <person name="Godfrey J."/>
            <person name="Wilson R.M."/>
            <person name="Miner T."/>
            <person name="Farmer C."/>
            <person name="Delehaunty K."/>
            <person name="Cordes M."/>
            <person name="Minx P."/>
            <person name="Tomlinson C."/>
            <person name="Chen J."/>
            <person name="Wollam A."/>
            <person name="Pepin K.H."/>
            <person name="Bhonagiri V."/>
            <person name="Zhang X."/>
            <person name="Warren W."/>
            <person name="Mitreva M."/>
            <person name="Mardis E.R."/>
            <person name="Wilson R.K."/>
        </authorList>
    </citation>
    <scope>NUCLEOTIDE SEQUENCE [LARGE SCALE GENOMIC DNA]</scope>
    <source>
        <strain evidence="1 2">F0510</strain>
    </source>
</reference>
<comment type="caution">
    <text evidence="1">The sequence shown here is derived from an EMBL/GenBank/DDBJ whole genome shotgun (WGS) entry which is preliminary data.</text>
</comment>
<evidence type="ECO:0000313" key="1">
    <source>
        <dbReference type="EMBL" id="ERH21498.1"/>
    </source>
</evidence>
<dbReference type="AlphaFoldDB" id="U1RPC2"/>
<protein>
    <submittedName>
        <fullName evidence="1">Uncharacterized protein</fullName>
    </submittedName>
</protein>
<organism evidence="1 2">
    <name type="scientific">Actinomyces johnsonii F0510</name>
    <dbReference type="NCBI Taxonomy" id="1227262"/>
    <lineage>
        <taxon>Bacteria</taxon>
        <taxon>Bacillati</taxon>
        <taxon>Actinomycetota</taxon>
        <taxon>Actinomycetes</taxon>
        <taxon>Actinomycetales</taxon>
        <taxon>Actinomycetaceae</taxon>
        <taxon>Actinomyces</taxon>
    </lineage>
</organism>
<evidence type="ECO:0000313" key="2">
    <source>
        <dbReference type="Proteomes" id="UP000016498"/>
    </source>
</evidence>
<dbReference type="HOGENOM" id="CLU_2802732_0_0_11"/>
<proteinExistence type="predicted"/>
<dbReference type="EMBL" id="AWSD01000062">
    <property type="protein sequence ID" value="ERH21498.1"/>
    <property type="molecule type" value="Genomic_DNA"/>
</dbReference>
<sequence>MLEMTRIELSSVHFGKEIEHCLHVTLTSIRLTFELPTFVTSSSPLTDDRRRLTIRLHLLISSPPRQQ</sequence>
<name>U1RPC2_9ACTO</name>
<accession>U1RPC2</accession>